<dbReference type="AlphaFoldDB" id="A0A5M6IJV6"/>
<accession>A0A5M6IJV6</accession>
<dbReference type="CDD" id="cd00882">
    <property type="entry name" value="Ras_like_GTPase"/>
    <property type="match status" value="1"/>
</dbReference>
<dbReference type="RefSeq" id="WP_150045790.1">
    <property type="nucleotide sequence ID" value="NZ_OW485604.1"/>
</dbReference>
<dbReference type="InterPro" id="IPR006073">
    <property type="entry name" value="GTP-bd"/>
</dbReference>
<dbReference type="Gene3D" id="3.40.50.300">
    <property type="entry name" value="P-loop containing nucleotide triphosphate hydrolases"/>
    <property type="match status" value="1"/>
</dbReference>
<dbReference type="InterPro" id="IPR027417">
    <property type="entry name" value="P-loop_NTPase"/>
</dbReference>
<proteinExistence type="predicted"/>
<dbReference type="EMBL" id="VWPK01000122">
    <property type="protein sequence ID" value="KAA5607965.1"/>
    <property type="molecule type" value="Genomic_DNA"/>
</dbReference>
<comment type="caution">
    <text evidence="2">The sequence shown here is derived from an EMBL/GenBank/DDBJ whole genome shotgun (WGS) entry which is preliminary data.</text>
</comment>
<reference evidence="2 3" key="1">
    <citation type="submission" date="2019-09" db="EMBL/GenBank/DDBJ databases">
        <title>Genome sequence of Rhodovastum atsumiense, a diverse member of the Acetobacteraceae family of non-sulfur purple photosynthetic bacteria.</title>
        <authorList>
            <person name="Meyer T."/>
            <person name="Kyndt J."/>
        </authorList>
    </citation>
    <scope>NUCLEOTIDE SEQUENCE [LARGE SCALE GENOMIC DNA]</scope>
    <source>
        <strain evidence="2 3">DSM 21279</strain>
    </source>
</reference>
<dbReference type="Pfam" id="PF01926">
    <property type="entry name" value="MMR_HSR1"/>
    <property type="match status" value="1"/>
</dbReference>
<evidence type="ECO:0000313" key="2">
    <source>
        <dbReference type="EMBL" id="KAA5607965.1"/>
    </source>
</evidence>
<sequence>METALIQESLAAAAQAAVDALDRTVPDRDTVLEALNALARRLARGQVIAVPDNNEQAQQLTSALMSHREAASRSLEDLIATTADRLGRSFSYLRDDARYVTVLLFGRTRVGKSTLMEALVHGDGRAIGKGRQHTTTEVTSYYFPAGNGDGPPAVPTLRVIDTPGIEGYEGDALAAMAEAHVERADHIFFVLTDDKATADELSRFGLIRTQGKGITVILNVKTNDEDLDLLEQSPASVFRSQEIDGHSRRIAGYLQRHFSMPPPRILPVHARAGWMGRCAAGPEGDPERRLRLERGSRLREVEGRLASFIAGEALPARLRAPRDLLLSHVWTLREELLPFATAFQQLADQCRDLEAAIRAGARRAEAKAKRRFPALRGRFQAASDGIPGVVDEVISTAGRGTDLQRRWQRLLEENEVTNAGSWFLSEAAKDFSSELAEDMRAAAFEHSAAGAEDLGGLLDAYHDATAASQRNKYVRAGARAVAGSGAGALAIWGIANFWNPTGWVALAAAAVATATVATAAEEITRKGTDVWESSTKRGLFEKKSEIVAQLRQRVWRDHQAVEKECERWLAGTRSGCEQMTISATTPVRRSAAALAEAVLNCLSELDAATDRTTSSVAEDVFRTCVPACADGRVRVLRAVLSPGYRAKVLLERQCEDEADALELCFGPGGTPAAVIAGALGVVAVDAVDVEGTTKDRIQSALGVPGCRAQLRRDGGVSATPPQGMDVAALAGPDGRNLQLAERLLDMRIMLEEVA</sequence>
<dbReference type="SUPFAM" id="SSF52540">
    <property type="entry name" value="P-loop containing nucleoside triphosphate hydrolases"/>
    <property type="match status" value="1"/>
</dbReference>
<organism evidence="2 3">
    <name type="scientific">Rhodovastum atsumiense</name>
    <dbReference type="NCBI Taxonomy" id="504468"/>
    <lineage>
        <taxon>Bacteria</taxon>
        <taxon>Pseudomonadati</taxon>
        <taxon>Pseudomonadota</taxon>
        <taxon>Alphaproteobacteria</taxon>
        <taxon>Acetobacterales</taxon>
        <taxon>Acetobacteraceae</taxon>
        <taxon>Rhodovastum</taxon>
    </lineage>
</organism>
<name>A0A5M6IJV6_9PROT</name>
<evidence type="ECO:0000313" key="3">
    <source>
        <dbReference type="Proteomes" id="UP000325255"/>
    </source>
</evidence>
<dbReference type="GO" id="GO:0005525">
    <property type="term" value="F:GTP binding"/>
    <property type="evidence" value="ECO:0007669"/>
    <property type="project" value="InterPro"/>
</dbReference>
<gene>
    <name evidence="2" type="ORF">F1189_31350</name>
</gene>
<evidence type="ECO:0000259" key="1">
    <source>
        <dbReference type="Pfam" id="PF01926"/>
    </source>
</evidence>
<keyword evidence="3" id="KW-1185">Reference proteome</keyword>
<dbReference type="Proteomes" id="UP000325255">
    <property type="component" value="Unassembled WGS sequence"/>
</dbReference>
<protein>
    <submittedName>
        <fullName evidence="2">GTPase domain-containing protein</fullName>
    </submittedName>
</protein>
<dbReference type="OrthoDB" id="417988at2"/>
<feature type="domain" description="G" evidence="1">
    <location>
        <begin position="102"/>
        <end position="219"/>
    </location>
</feature>